<evidence type="ECO:0000256" key="3">
    <source>
        <dbReference type="ARBA" id="ARBA00022692"/>
    </source>
</evidence>
<evidence type="ECO:0000256" key="7">
    <source>
        <dbReference type="ARBA" id="ARBA00023136"/>
    </source>
</evidence>
<dbReference type="InterPro" id="IPR004268">
    <property type="entry name" value="MurJ"/>
</dbReference>
<keyword evidence="10" id="KW-0997">Cell inner membrane</keyword>
<accession>A0ABY6Q6E4</accession>
<comment type="function">
    <text evidence="8 10 11">Involved in peptidoglycan biosynthesis. Transports lipid-linked peptidoglycan precursors from the inner to the outer leaflet of the cytoplasmic membrane.</text>
</comment>
<comment type="pathway">
    <text evidence="10">Cell wall biogenesis; peptidoglycan biosynthesis.</text>
</comment>
<evidence type="ECO:0000256" key="9">
    <source>
        <dbReference type="ARBA" id="ARBA00061532"/>
    </source>
</evidence>
<evidence type="ECO:0000256" key="10">
    <source>
        <dbReference type="HAMAP-Rule" id="MF_02078"/>
    </source>
</evidence>
<dbReference type="RefSeq" id="WP_279243074.1">
    <property type="nucleotide sequence ID" value="NZ_CP036501.1"/>
</dbReference>
<dbReference type="InterPro" id="IPR051050">
    <property type="entry name" value="Lipid_II_flippase_MurJ/MviN"/>
</dbReference>
<dbReference type="NCBIfam" id="TIGR01695">
    <property type="entry name" value="murJ_mviN"/>
    <property type="match status" value="1"/>
</dbReference>
<feature type="transmembrane region" description="Helical" evidence="10">
    <location>
        <begin position="492"/>
        <end position="517"/>
    </location>
</feature>
<keyword evidence="10 11" id="KW-0813">Transport</keyword>
<keyword evidence="10 11" id="KW-0961">Cell wall biogenesis/degradation</keyword>
<sequence length="530" mass="56924">MTEVSEVAPVKKRGLLGSSFVVSMGTLLSRVLGLVRDVVFANLLGAAPNADAFFVAFKIPNFLRRLFAEGAFSQAFVPVLTQVKETGTHAEVKALIDRVAGVLGGSLFVLTAFAMLMAPWVALIFAPGFSRDVAKLALTADLIVWTFPYLLLISLTGFCGAILNTYGRFAVPAYTPVLLNLSLISAAIFWAPTMPEPALGLAMGVALAGVIQLLFQLPSLHTLKLTPRPVWDTRDKGVRKILALMVPALFGVSVSQINLLFDTVLASLLPDGSVAWLYYSDRLTELPLGVFAIAIATVILPTLSALNTRADPDAFSQTLVWAIRNVLLIAVPATAALWLLAEPILATLFQYGAFSESDVTMAAASLRAYTIGLGAFMLIKVLAPGYYARQDMKTPVKIGIIAMVSNMVLNVVFVFPLMWYFDMGHVGLALATSVSAWLNAGLLFMGLRRGGVSLSGLFAGKYALRLLLSVMVMAAVLAYATPSVQEWLAADVWWRVSHILGLVTAGMGAFVVLLAVLGTRLQEIRDPGYH</sequence>
<proteinExistence type="inferred from homology"/>
<dbReference type="Proteomes" id="UP001317963">
    <property type="component" value="Chromosome"/>
</dbReference>
<feature type="transmembrane region" description="Helical" evidence="10">
    <location>
        <begin position="459"/>
        <end position="480"/>
    </location>
</feature>
<keyword evidence="5 10" id="KW-0573">Peptidoglycan synthesis</keyword>
<dbReference type="PRINTS" id="PR01806">
    <property type="entry name" value="VIRFACTRMVIN"/>
</dbReference>
<evidence type="ECO:0000313" key="13">
    <source>
        <dbReference type="Proteomes" id="UP001317963"/>
    </source>
</evidence>
<protein>
    <recommendedName>
        <fullName evidence="10">Probable lipid II flippase MurJ</fullName>
    </recommendedName>
</protein>
<dbReference type="EMBL" id="CP036501">
    <property type="protein sequence ID" value="UZP74261.1"/>
    <property type="molecule type" value="Genomic_DNA"/>
</dbReference>
<dbReference type="PANTHER" id="PTHR47019">
    <property type="entry name" value="LIPID II FLIPPASE MURJ"/>
    <property type="match status" value="1"/>
</dbReference>
<feature type="transmembrane region" description="Helical" evidence="10">
    <location>
        <begin position="286"/>
        <end position="306"/>
    </location>
</feature>
<evidence type="ECO:0000313" key="12">
    <source>
        <dbReference type="EMBL" id="UZP74261.1"/>
    </source>
</evidence>
<evidence type="ECO:0000256" key="11">
    <source>
        <dbReference type="PIRNR" id="PIRNR002869"/>
    </source>
</evidence>
<organism evidence="12 13">
    <name type="scientific">Candidatus Paraluminiphilus aquimaris</name>
    <dbReference type="NCBI Taxonomy" id="2518994"/>
    <lineage>
        <taxon>Bacteria</taxon>
        <taxon>Pseudomonadati</taxon>
        <taxon>Pseudomonadota</taxon>
        <taxon>Gammaproteobacteria</taxon>
        <taxon>Cellvibrionales</taxon>
        <taxon>Halieaceae</taxon>
        <taxon>Candidatus Paraluminiphilus</taxon>
    </lineage>
</organism>
<keyword evidence="2 10" id="KW-1003">Cell membrane</keyword>
<dbReference type="PIRSF" id="PIRSF002869">
    <property type="entry name" value="MviN"/>
    <property type="match status" value="1"/>
</dbReference>
<feature type="transmembrane region" description="Helical" evidence="10">
    <location>
        <begin position="173"/>
        <end position="192"/>
    </location>
</feature>
<feature type="transmembrane region" description="Helical" evidence="10">
    <location>
        <begin position="369"/>
        <end position="388"/>
    </location>
</feature>
<dbReference type="CDD" id="cd13123">
    <property type="entry name" value="MATE_MurJ_like"/>
    <property type="match status" value="1"/>
</dbReference>
<dbReference type="Pfam" id="PF03023">
    <property type="entry name" value="MurJ"/>
    <property type="match status" value="1"/>
</dbReference>
<evidence type="ECO:0000256" key="8">
    <source>
        <dbReference type="ARBA" id="ARBA00060041"/>
    </source>
</evidence>
<evidence type="ECO:0000256" key="6">
    <source>
        <dbReference type="ARBA" id="ARBA00022989"/>
    </source>
</evidence>
<feature type="transmembrane region" description="Helical" evidence="10">
    <location>
        <begin position="427"/>
        <end position="447"/>
    </location>
</feature>
<comment type="similarity">
    <text evidence="9 10 11">Belongs to the MurJ/MviN family.</text>
</comment>
<keyword evidence="6 10" id="KW-1133">Transmembrane helix</keyword>
<evidence type="ECO:0000256" key="1">
    <source>
        <dbReference type="ARBA" id="ARBA00004651"/>
    </source>
</evidence>
<reference evidence="12 13" key="1">
    <citation type="submission" date="2019-02" db="EMBL/GenBank/DDBJ databases">
        <title>Halieaceae_genomes.</title>
        <authorList>
            <person name="Li S.-H."/>
        </authorList>
    </citation>
    <scope>NUCLEOTIDE SEQUENCE [LARGE SCALE GENOMIC DNA]</scope>
    <source>
        <strain evidence="12 13">JH123</strain>
    </source>
</reference>
<feature type="transmembrane region" description="Helical" evidence="10">
    <location>
        <begin position="326"/>
        <end position="349"/>
    </location>
</feature>
<comment type="subcellular location">
    <subcellularLocation>
        <location evidence="10">Cell inner membrane</location>
        <topology evidence="10">Multi-pass membrane protein</topology>
    </subcellularLocation>
    <subcellularLocation>
        <location evidence="1">Cell membrane</location>
        <topology evidence="1">Multi-pass membrane protein</topology>
    </subcellularLocation>
</comment>
<gene>
    <name evidence="10 12" type="primary">murJ</name>
    <name evidence="12" type="ORF">E0F26_05655</name>
</gene>
<feature type="transmembrane region" description="Helical" evidence="10">
    <location>
        <begin position="142"/>
        <end position="166"/>
    </location>
</feature>
<feature type="transmembrane region" description="Helical" evidence="10">
    <location>
        <begin position="14"/>
        <end position="32"/>
    </location>
</feature>
<evidence type="ECO:0000256" key="5">
    <source>
        <dbReference type="ARBA" id="ARBA00022984"/>
    </source>
</evidence>
<keyword evidence="4 10" id="KW-0133">Cell shape</keyword>
<feature type="transmembrane region" description="Helical" evidence="10">
    <location>
        <begin position="198"/>
        <end position="220"/>
    </location>
</feature>
<dbReference type="PANTHER" id="PTHR47019:SF1">
    <property type="entry name" value="LIPID II FLIPPASE MURJ"/>
    <property type="match status" value="1"/>
</dbReference>
<feature type="transmembrane region" description="Helical" evidence="10">
    <location>
        <begin position="99"/>
        <end position="122"/>
    </location>
</feature>
<evidence type="ECO:0000256" key="2">
    <source>
        <dbReference type="ARBA" id="ARBA00022475"/>
    </source>
</evidence>
<keyword evidence="13" id="KW-1185">Reference proteome</keyword>
<feature type="transmembrane region" description="Helical" evidence="10">
    <location>
        <begin position="400"/>
        <end position="421"/>
    </location>
</feature>
<keyword evidence="7 10" id="KW-0472">Membrane</keyword>
<name>A0ABY6Q6E4_9GAMM</name>
<dbReference type="HAMAP" id="MF_02078">
    <property type="entry name" value="MurJ_MviN"/>
    <property type="match status" value="1"/>
</dbReference>
<keyword evidence="3 10" id="KW-0812">Transmembrane</keyword>
<evidence type="ECO:0000256" key="4">
    <source>
        <dbReference type="ARBA" id="ARBA00022960"/>
    </source>
</evidence>
<feature type="transmembrane region" description="Helical" evidence="10">
    <location>
        <begin position="241"/>
        <end position="261"/>
    </location>
</feature>